<comment type="cofactor">
    <cofactor evidence="1 8">
        <name>heme</name>
        <dbReference type="ChEBI" id="CHEBI:30413"/>
    </cofactor>
</comment>
<keyword evidence="4 8" id="KW-0479">Metal-binding</keyword>
<comment type="similarity">
    <text evidence="2 9">Belongs to the cytochrome P450 family.</text>
</comment>
<dbReference type="GO" id="GO:0016705">
    <property type="term" value="F:oxidoreductase activity, acting on paired donors, with incorporation or reduction of molecular oxygen"/>
    <property type="evidence" value="ECO:0007669"/>
    <property type="project" value="InterPro"/>
</dbReference>
<name>A0A3E2GQU8_SCYLI</name>
<dbReference type="GO" id="GO:0005506">
    <property type="term" value="F:iron ion binding"/>
    <property type="evidence" value="ECO:0007669"/>
    <property type="project" value="InterPro"/>
</dbReference>
<dbReference type="GO" id="GO:0020037">
    <property type="term" value="F:heme binding"/>
    <property type="evidence" value="ECO:0007669"/>
    <property type="project" value="InterPro"/>
</dbReference>
<evidence type="ECO:0000256" key="9">
    <source>
        <dbReference type="RuleBase" id="RU000461"/>
    </source>
</evidence>
<dbReference type="PANTHER" id="PTHR24305:SF230">
    <property type="entry name" value="P450, PUTATIVE (EUROFUNG)-RELATED"/>
    <property type="match status" value="1"/>
</dbReference>
<dbReference type="OrthoDB" id="1470350at2759"/>
<dbReference type="SUPFAM" id="SSF48264">
    <property type="entry name" value="Cytochrome P450"/>
    <property type="match status" value="1"/>
</dbReference>
<evidence type="ECO:0000256" key="5">
    <source>
        <dbReference type="ARBA" id="ARBA00023002"/>
    </source>
</evidence>
<keyword evidence="5 9" id="KW-0560">Oxidoreductase</keyword>
<dbReference type="InterPro" id="IPR002401">
    <property type="entry name" value="Cyt_P450_E_grp-I"/>
</dbReference>
<keyword evidence="7 9" id="KW-0503">Monooxygenase</keyword>
<evidence type="ECO:0000256" key="4">
    <source>
        <dbReference type="ARBA" id="ARBA00022723"/>
    </source>
</evidence>
<accession>A0A3E2GQU8</accession>
<keyword evidence="6 8" id="KW-0408">Iron</keyword>
<evidence type="ECO:0000313" key="10">
    <source>
        <dbReference type="EMBL" id="RFU23545.1"/>
    </source>
</evidence>
<evidence type="ECO:0000256" key="1">
    <source>
        <dbReference type="ARBA" id="ARBA00001971"/>
    </source>
</evidence>
<evidence type="ECO:0000256" key="6">
    <source>
        <dbReference type="ARBA" id="ARBA00023004"/>
    </source>
</evidence>
<dbReference type="PROSITE" id="PS00086">
    <property type="entry name" value="CYTOCHROME_P450"/>
    <property type="match status" value="1"/>
</dbReference>
<evidence type="ECO:0000256" key="2">
    <source>
        <dbReference type="ARBA" id="ARBA00010617"/>
    </source>
</evidence>
<dbReference type="Pfam" id="PF00067">
    <property type="entry name" value="p450"/>
    <property type="match status" value="1"/>
</dbReference>
<evidence type="ECO:0000256" key="7">
    <source>
        <dbReference type="ARBA" id="ARBA00023033"/>
    </source>
</evidence>
<feature type="non-terminal residue" evidence="10">
    <location>
        <position position="1"/>
    </location>
</feature>
<protein>
    <submittedName>
        <fullName evidence="10">Uncharacterized protein</fullName>
    </submittedName>
</protein>
<dbReference type="InterPro" id="IPR036396">
    <property type="entry name" value="Cyt_P450_sf"/>
</dbReference>
<feature type="non-terminal residue" evidence="10">
    <location>
        <position position="258"/>
    </location>
</feature>
<dbReference type="GO" id="GO:0004497">
    <property type="term" value="F:monooxygenase activity"/>
    <property type="evidence" value="ECO:0007669"/>
    <property type="project" value="UniProtKB-KW"/>
</dbReference>
<dbReference type="OMA" id="MIFAGNE"/>
<proteinExistence type="inferred from homology"/>
<dbReference type="InterPro" id="IPR017972">
    <property type="entry name" value="Cyt_P450_CS"/>
</dbReference>
<dbReference type="InterPro" id="IPR001128">
    <property type="entry name" value="Cyt_P450"/>
</dbReference>
<gene>
    <name evidence="10" type="ORF">B7463_g12793</name>
</gene>
<dbReference type="PRINTS" id="PR00463">
    <property type="entry name" value="EP450I"/>
</dbReference>
<dbReference type="PANTHER" id="PTHR24305">
    <property type="entry name" value="CYTOCHROME P450"/>
    <property type="match status" value="1"/>
</dbReference>
<reference evidence="10 11" key="1">
    <citation type="submission" date="2018-05" db="EMBL/GenBank/DDBJ databases">
        <title>Draft genome sequence of Scytalidium lignicola DSM 105466, a ubiquitous saprotrophic fungus.</title>
        <authorList>
            <person name="Buettner E."/>
            <person name="Gebauer A.M."/>
            <person name="Hofrichter M."/>
            <person name="Liers C."/>
            <person name="Kellner H."/>
        </authorList>
    </citation>
    <scope>NUCLEOTIDE SEQUENCE [LARGE SCALE GENOMIC DNA]</scope>
    <source>
        <strain evidence="10 11">DSM 105466</strain>
    </source>
</reference>
<organism evidence="10 11">
    <name type="scientific">Scytalidium lignicola</name>
    <name type="common">Hyphomycete</name>
    <dbReference type="NCBI Taxonomy" id="5539"/>
    <lineage>
        <taxon>Eukaryota</taxon>
        <taxon>Fungi</taxon>
        <taxon>Dikarya</taxon>
        <taxon>Ascomycota</taxon>
        <taxon>Pezizomycotina</taxon>
        <taxon>Leotiomycetes</taxon>
        <taxon>Leotiomycetes incertae sedis</taxon>
        <taxon>Scytalidium</taxon>
    </lineage>
</organism>
<keyword evidence="3 8" id="KW-0349">Heme</keyword>
<sequence length="258" mass="28710">MSGMIPSVAAHVQRTKDMLRERMDRKGAYDDRNYIIDGLININDPRVESNAVMLIMAGSETSSTALTATLSALLQGPDKMARLAKEVRSTFSREDDITMAATLDKLPYLMACLNESLRWYPPSVSGLARVVPKGGAEICGYHVPEDTVVAAWTWSVTRDPRYYTDAYGFHPERWLPGEDERFANDELDASPPFSIGSRSCMGKNLAMAELRLTLARLIYNFDVSLASPFKGDWFKGQKAYLVWDKPSVIVTLTPTGKS</sequence>
<keyword evidence="11" id="KW-1185">Reference proteome</keyword>
<feature type="binding site" description="axial binding residue" evidence="8">
    <location>
        <position position="200"/>
    </location>
    <ligand>
        <name>heme</name>
        <dbReference type="ChEBI" id="CHEBI:30413"/>
    </ligand>
    <ligandPart>
        <name>Fe</name>
        <dbReference type="ChEBI" id="CHEBI:18248"/>
    </ligandPart>
</feature>
<dbReference type="EMBL" id="NCSJ02000823">
    <property type="protein sequence ID" value="RFU23545.1"/>
    <property type="molecule type" value="Genomic_DNA"/>
</dbReference>
<dbReference type="InterPro" id="IPR050121">
    <property type="entry name" value="Cytochrome_P450_monoxygenase"/>
</dbReference>
<dbReference type="STRING" id="5539.A0A3E2GQU8"/>
<dbReference type="Proteomes" id="UP000258309">
    <property type="component" value="Unassembled WGS sequence"/>
</dbReference>
<evidence type="ECO:0000313" key="11">
    <source>
        <dbReference type="Proteomes" id="UP000258309"/>
    </source>
</evidence>
<dbReference type="AlphaFoldDB" id="A0A3E2GQU8"/>
<evidence type="ECO:0000256" key="3">
    <source>
        <dbReference type="ARBA" id="ARBA00022617"/>
    </source>
</evidence>
<evidence type="ECO:0000256" key="8">
    <source>
        <dbReference type="PIRSR" id="PIRSR602401-1"/>
    </source>
</evidence>
<dbReference type="Gene3D" id="1.10.630.10">
    <property type="entry name" value="Cytochrome P450"/>
    <property type="match status" value="1"/>
</dbReference>
<dbReference type="PRINTS" id="PR00385">
    <property type="entry name" value="P450"/>
</dbReference>
<comment type="caution">
    <text evidence="10">The sequence shown here is derived from an EMBL/GenBank/DDBJ whole genome shotgun (WGS) entry which is preliminary data.</text>
</comment>